<accession>A0ABD3MMH9</accession>
<feature type="compositionally biased region" description="Pro residues" evidence="1">
    <location>
        <begin position="112"/>
        <end position="121"/>
    </location>
</feature>
<dbReference type="AlphaFoldDB" id="A0ABD3MMH9"/>
<feature type="compositionally biased region" description="Basic and acidic residues" evidence="1">
    <location>
        <begin position="99"/>
        <end position="111"/>
    </location>
</feature>
<sequence length="292" mass="33064">MPQVIVFDSENPQQPSSKTAQKSLPNIPGMPEIVINTSTAAPQPPPISVQPQWSWWQWPYYTHPTYVYPQPVIQVQPQPQQQPQVIIIKNELPQPPPPPKEEKKKKEEPKSEPPQPPPPVVQPKVTEPEEFEPQKKSKLTYASLLFSFLGFILGIACIAEAYKANDARREAEELETVDSEYLSLDDSFNTTALRLGSFSSLFFFIAILCSSIAGHRHVRKVKDVVDETCCIKTTMILGWVTFAIGTITSLIVLMMAIDEDYAIRPPGVWLGFCMYFASWMFMYGYSELARKL</sequence>
<evidence type="ECO:0000313" key="3">
    <source>
        <dbReference type="EMBL" id="KAL3761730.1"/>
    </source>
</evidence>
<reference evidence="3 4" key="1">
    <citation type="submission" date="2024-10" db="EMBL/GenBank/DDBJ databases">
        <title>Updated reference genomes for cyclostephanoid diatoms.</title>
        <authorList>
            <person name="Roberts W.R."/>
            <person name="Alverson A.J."/>
        </authorList>
    </citation>
    <scope>NUCLEOTIDE SEQUENCE [LARGE SCALE GENOMIC DNA]</scope>
    <source>
        <strain evidence="3 4">AJA232-27</strain>
    </source>
</reference>
<evidence type="ECO:0000313" key="4">
    <source>
        <dbReference type="Proteomes" id="UP001530293"/>
    </source>
</evidence>
<feature type="region of interest" description="Disordered" evidence="1">
    <location>
        <begin position="1"/>
        <end position="31"/>
    </location>
</feature>
<proteinExistence type="predicted"/>
<evidence type="ECO:0008006" key="5">
    <source>
        <dbReference type="Google" id="ProtNLM"/>
    </source>
</evidence>
<keyword evidence="4" id="KW-1185">Reference proteome</keyword>
<dbReference type="EMBL" id="JALLBG020000147">
    <property type="protein sequence ID" value="KAL3761730.1"/>
    <property type="molecule type" value="Genomic_DNA"/>
</dbReference>
<feature type="transmembrane region" description="Helical" evidence="2">
    <location>
        <begin position="269"/>
        <end position="286"/>
    </location>
</feature>
<keyword evidence="2" id="KW-0472">Membrane</keyword>
<protein>
    <recommendedName>
        <fullName evidence="5">Transmembrane protein</fullName>
    </recommendedName>
</protein>
<keyword evidence="2" id="KW-0812">Transmembrane</keyword>
<feature type="transmembrane region" description="Helical" evidence="2">
    <location>
        <begin position="192"/>
        <end position="214"/>
    </location>
</feature>
<name>A0ABD3MMH9_9STRA</name>
<feature type="transmembrane region" description="Helical" evidence="2">
    <location>
        <begin position="235"/>
        <end position="257"/>
    </location>
</feature>
<gene>
    <name evidence="3" type="ORF">ACHAWU_001246</name>
</gene>
<keyword evidence="2" id="KW-1133">Transmembrane helix</keyword>
<feature type="transmembrane region" description="Helical" evidence="2">
    <location>
        <begin position="139"/>
        <end position="162"/>
    </location>
</feature>
<organism evidence="3 4">
    <name type="scientific">Discostella pseudostelligera</name>
    <dbReference type="NCBI Taxonomy" id="259834"/>
    <lineage>
        <taxon>Eukaryota</taxon>
        <taxon>Sar</taxon>
        <taxon>Stramenopiles</taxon>
        <taxon>Ochrophyta</taxon>
        <taxon>Bacillariophyta</taxon>
        <taxon>Coscinodiscophyceae</taxon>
        <taxon>Thalassiosirophycidae</taxon>
        <taxon>Stephanodiscales</taxon>
        <taxon>Stephanodiscaceae</taxon>
        <taxon>Discostella</taxon>
    </lineage>
</organism>
<feature type="region of interest" description="Disordered" evidence="1">
    <location>
        <begin position="90"/>
        <end position="132"/>
    </location>
</feature>
<dbReference type="Proteomes" id="UP001530293">
    <property type="component" value="Unassembled WGS sequence"/>
</dbReference>
<feature type="compositionally biased region" description="Polar residues" evidence="1">
    <location>
        <begin position="10"/>
        <end position="24"/>
    </location>
</feature>
<evidence type="ECO:0000256" key="1">
    <source>
        <dbReference type="SAM" id="MobiDB-lite"/>
    </source>
</evidence>
<evidence type="ECO:0000256" key="2">
    <source>
        <dbReference type="SAM" id="Phobius"/>
    </source>
</evidence>
<comment type="caution">
    <text evidence="3">The sequence shown here is derived from an EMBL/GenBank/DDBJ whole genome shotgun (WGS) entry which is preliminary data.</text>
</comment>